<evidence type="ECO:0000313" key="11">
    <source>
        <dbReference type="Proteomes" id="UP000078492"/>
    </source>
</evidence>
<proteinExistence type="predicted"/>
<gene>
    <name evidence="10" type="ORF">ALC57_00003</name>
</gene>
<dbReference type="Pfam" id="PF02949">
    <property type="entry name" value="7tm_6"/>
    <property type="match status" value="1"/>
</dbReference>
<keyword evidence="4" id="KW-0552">Olfaction</keyword>
<name>A0A151K2L5_9HYME</name>
<dbReference type="InterPro" id="IPR004117">
    <property type="entry name" value="7tm6_olfct_rcpt"/>
</dbReference>
<evidence type="ECO:0000256" key="1">
    <source>
        <dbReference type="ARBA" id="ARBA00004141"/>
    </source>
</evidence>
<evidence type="ECO:0000256" key="8">
    <source>
        <dbReference type="ARBA" id="ARBA00023224"/>
    </source>
</evidence>
<evidence type="ECO:0000256" key="9">
    <source>
        <dbReference type="SAM" id="Phobius"/>
    </source>
</evidence>
<dbReference type="Proteomes" id="UP000078492">
    <property type="component" value="Unassembled WGS sequence"/>
</dbReference>
<protein>
    <submittedName>
        <fullName evidence="10">Uncharacterized protein</fullName>
    </submittedName>
</protein>
<dbReference type="GO" id="GO:0005549">
    <property type="term" value="F:odorant binding"/>
    <property type="evidence" value="ECO:0007669"/>
    <property type="project" value="InterPro"/>
</dbReference>
<feature type="transmembrane region" description="Helical" evidence="9">
    <location>
        <begin position="20"/>
        <end position="48"/>
    </location>
</feature>
<keyword evidence="5 9" id="KW-1133">Transmembrane helix</keyword>
<dbReference type="EMBL" id="LKEY01010606">
    <property type="protein sequence ID" value="KYN50366.1"/>
    <property type="molecule type" value="Genomic_DNA"/>
</dbReference>
<feature type="non-terminal residue" evidence="10">
    <location>
        <position position="1"/>
    </location>
</feature>
<dbReference type="GO" id="GO:0004984">
    <property type="term" value="F:olfactory receptor activity"/>
    <property type="evidence" value="ECO:0007669"/>
    <property type="project" value="InterPro"/>
</dbReference>
<comment type="subcellular location">
    <subcellularLocation>
        <location evidence="1">Membrane</location>
        <topology evidence="1">Multi-pass membrane protein</topology>
    </subcellularLocation>
</comment>
<dbReference type="GO" id="GO:0007165">
    <property type="term" value="P:signal transduction"/>
    <property type="evidence" value="ECO:0007669"/>
    <property type="project" value="UniProtKB-KW"/>
</dbReference>
<keyword evidence="7" id="KW-0675">Receptor</keyword>
<keyword evidence="2" id="KW-0716">Sensory transduction</keyword>
<keyword evidence="8" id="KW-0807">Transducer</keyword>
<evidence type="ECO:0000313" key="10">
    <source>
        <dbReference type="EMBL" id="KYN50366.1"/>
    </source>
</evidence>
<comment type="caution">
    <text evidence="10">The sequence shown here is derived from an EMBL/GenBank/DDBJ whole genome shotgun (WGS) entry which is preliminary data.</text>
</comment>
<reference evidence="10 11" key="1">
    <citation type="submission" date="2015-09" db="EMBL/GenBank/DDBJ databases">
        <title>Trachymyrmex cornetzi WGS genome.</title>
        <authorList>
            <person name="Nygaard S."/>
            <person name="Hu H."/>
            <person name="Boomsma J."/>
            <person name="Zhang G."/>
        </authorList>
    </citation>
    <scope>NUCLEOTIDE SEQUENCE [LARGE SCALE GENOMIC DNA]</scope>
    <source>
        <strain evidence="10">Tcor2-1</strain>
        <tissue evidence="10">Whole body</tissue>
    </source>
</reference>
<dbReference type="AlphaFoldDB" id="A0A151K2L5"/>
<keyword evidence="11" id="KW-1185">Reference proteome</keyword>
<accession>A0A151K2L5</accession>
<organism evidence="10 11">
    <name type="scientific">Trachymyrmex cornetzi</name>
    <dbReference type="NCBI Taxonomy" id="471704"/>
    <lineage>
        <taxon>Eukaryota</taxon>
        <taxon>Metazoa</taxon>
        <taxon>Ecdysozoa</taxon>
        <taxon>Arthropoda</taxon>
        <taxon>Hexapoda</taxon>
        <taxon>Insecta</taxon>
        <taxon>Pterygota</taxon>
        <taxon>Neoptera</taxon>
        <taxon>Endopterygota</taxon>
        <taxon>Hymenoptera</taxon>
        <taxon>Apocrita</taxon>
        <taxon>Aculeata</taxon>
        <taxon>Formicoidea</taxon>
        <taxon>Formicidae</taxon>
        <taxon>Myrmicinae</taxon>
        <taxon>Trachymyrmex</taxon>
    </lineage>
</organism>
<evidence type="ECO:0000256" key="2">
    <source>
        <dbReference type="ARBA" id="ARBA00022606"/>
    </source>
</evidence>
<sequence length="91" mass="11086">PLETYHFYDTDKSPQFELTFFIQTVTLLMAMTIYMSVDIFLIVMILHISGQLENFRYRIINLISYKNFNKIINRIVATHLRIMRYEFVLWQ</sequence>
<dbReference type="GO" id="GO:0016020">
    <property type="term" value="C:membrane"/>
    <property type="evidence" value="ECO:0007669"/>
    <property type="project" value="UniProtKB-SubCell"/>
</dbReference>
<evidence type="ECO:0000256" key="3">
    <source>
        <dbReference type="ARBA" id="ARBA00022692"/>
    </source>
</evidence>
<keyword evidence="6 9" id="KW-0472">Membrane</keyword>
<keyword evidence="3 9" id="KW-0812">Transmembrane</keyword>
<evidence type="ECO:0000256" key="7">
    <source>
        <dbReference type="ARBA" id="ARBA00023170"/>
    </source>
</evidence>
<evidence type="ECO:0000256" key="6">
    <source>
        <dbReference type="ARBA" id="ARBA00023136"/>
    </source>
</evidence>
<evidence type="ECO:0000256" key="5">
    <source>
        <dbReference type="ARBA" id="ARBA00022989"/>
    </source>
</evidence>
<evidence type="ECO:0000256" key="4">
    <source>
        <dbReference type="ARBA" id="ARBA00022725"/>
    </source>
</evidence>
<dbReference type="STRING" id="471704.A0A151K2L5"/>